<evidence type="ECO:0000313" key="1">
    <source>
        <dbReference type="EMBL" id="HIH21609.1"/>
    </source>
</evidence>
<proteinExistence type="predicted"/>
<reference evidence="3" key="3">
    <citation type="submission" date="2021-05" db="EMBL/GenBank/DDBJ databases">
        <title>Protein family content uncovers lineage relationships and bacterial pathway maintenance mechanisms in DPANN archaea.</title>
        <authorList>
            <person name="Castelle C.J."/>
            <person name="Meheust R."/>
            <person name="Jaffe A.L."/>
            <person name="Seitz K."/>
            <person name="Gong X."/>
            <person name="Baker B.J."/>
            <person name="Banfield J.F."/>
        </authorList>
    </citation>
    <scope>NUCLEOTIDE SEQUENCE</scope>
    <source>
        <strain evidence="3">RIFCSPLOWO2_01_FULL_43_13</strain>
    </source>
</reference>
<evidence type="ECO:0000313" key="3">
    <source>
        <dbReference type="EMBL" id="MBS3057808.1"/>
    </source>
</evidence>
<comment type="caution">
    <text evidence="2">The sequence shown here is derived from an EMBL/GenBank/DDBJ whole genome shotgun (WGS) entry which is preliminary data.</text>
</comment>
<dbReference type="EMBL" id="JAGVWB010000002">
    <property type="protein sequence ID" value="MBS3057808.1"/>
    <property type="molecule type" value="Genomic_DNA"/>
</dbReference>
<evidence type="ECO:0000313" key="2">
    <source>
        <dbReference type="EMBL" id="HIH33631.1"/>
    </source>
</evidence>
<accession>A0A7J4KUF5</accession>
<dbReference type="Proteomes" id="UP000590964">
    <property type="component" value="Unassembled WGS sequence"/>
</dbReference>
<dbReference type="Proteomes" id="UP000527315">
    <property type="component" value="Unassembled WGS sequence"/>
</dbReference>
<organism evidence="2 4">
    <name type="scientific">Candidatus Iainarchaeum sp</name>
    <dbReference type="NCBI Taxonomy" id="3101447"/>
    <lineage>
        <taxon>Archaea</taxon>
        <taxon>Candidatus Iainarchaeota</taxon>
        <taxon>Candidatus Iainarchaeia</taxon>
        <taxon>Candidatus Iainarchaeales</taxon>
        <taxon>Candidatus Iainarchaeaceae</taxon>
        <taxon>Candidatus Iainarchaeum</taxon>
    </lineage>
</organism>
<reference evidence="2" key="1">
    <citation type="journal article" date="2020" name="bioRxiv">
        <title>A rank-normalized archaeal taxonomy based on genome phylogeny resolves widespread incomplete and uneven classifications.</title>
        <authorList>
            <person name="Rinke C."/>
            <person name="Chuvochina M."/>
            <person name="Mussig A.J."/>
            <person name="Chaumeil P.-A."/>
            <person name="Waite D.W."/>
            <person name="Whitman W.B."/>
            <person name="Parks D.H."/>
            <person name="Hugenholtz P."/>
        </authorList>
    </citation>
    <scope>NUCLEOTIDE SEQUENCE</scope>
    <source>
        <strain evidence="2">UBA10036</strain>
        <strain evidence="1">UBA10191</strain>
    </source>
</reference>
<sequence length="75" mass="8568">MQFYISVGTERSSRTFAKFESKSFMDALKNVTWKQVLDCKKEYEHDGSTADSVDVTGVGKHKLYTLDQTKKILTV</sequence>
<dbReference type="AlphaFoldDB" id="A0A7J4KUF5"/>
<dbReference type="EMBL" id="DUFJ01000116">
    <property type="protein sequence ID" value="HIH33631.1"/>
    <property type="molecule type" value="Genomic_DNA"/>
</dbReference>
<gene>
    <name evidence="1" type="ORF">HA222_03045</name>
    <name evidence="2" type="ORF">HA227_05295</name>
    <name evidence="3" type="ORF">J4478_00205</name>
</gene>
<reference evidence="3" key="2">
    <citation type="submission" date="2021-03" db="EMBL/GenBank/DDBJ databases">
        <authorList>
            <person name="Jaffe A."/>
        </authorList>
    </citation>
    <scope>NUCLEOTIDE SEQUENCE</scope>
    <source>
        <strain evidence="3">RIFCSPLOWO2_01_FULL_43_13</strain>
    </source>
</reference>
<name>A0A7J4KUF5_9ARCH</name>
<protein>
    <submittedName>
        <fullName evidence="2">Uncharacterized protein</fullName>
    </submittedName>
</protein>
<evidence type="ECO:0000313" key="4">
    <source>
        <dbReference type="Proteomes" id="UP000527315"/>
    </source>
</evidence>
<dbReference type="Proteomes" id="UP000680185">
    <property type="component" value="Unassembled WGS sequence"/>
</dbReference>
<dbReference type="EMBL" id="DUFW01000048">
    <property type="protein sequence ID" value="HIH21609.1"/>
    <property type="molecule type" value="Genomic_DNA"/>
</dbReference>